<dbReference type="InParanoid" id="G0N4B3"/>
<dbReference type="PANTHER" id="PTHR21503">
    <property type="entry name" value="F-BOX-CONTAINING HYPOTHETICAL PROTEIN C.ELEGANS"/>
    <property type="match status" value="1"/>
</dbReference>
<dbReference type="EMBL" id="GL379837">
    <property type="protein sequence ID" value="EGT52561.1"/>
    <property type="molecule type" value="Genomic_DNA"/>
</dbReference>
<proteinExistence type="predicted"/>
<reference evidence="2" key="1">
    <citation type="submission" date="2011-07" db="EMBL/GenBank/DDBJ databases">
        <authorList>
            <consortium name="Caenorhabditis brenneri Sequencing and Analysis Consortium"/>
            <person name="Wilson R.K."/>
        </authorList>
    </citation>
    <scope>NUCLEOTIDE SEQUENCE [LARGE SCALE GENOMIC DNA]</scope>
    <source>
        <strain evidence="2">PB2801</strain>
    </source>
</reference>
<protein>
    <recommendedName>
        <fullName evidence="3">F-box domain-containing protein</fullName>
    </recommendedName>
</protein>
<dbReference type="PANTHER" id="PTHR21503:SF8">
    <property type="entry name" value="F-BOX ASSOCIATED DOMAIN-CONTAINING PROTEIN-RELATED"/>
    <property type="match status" value="1"/>
</dbReference>
<sequence length="297" mass="35069">MPIPLLKLPLVVLKCFFHSTDLSAIVTLSMLNKRLKKILVAYKYPVKNFTFNLTTMALLIDTYLNKVEVQLFCNGDYIEDSEEFIMKIRNETMIFAVKAGRNKSIVYLKSKMVFLPNKDWLLYERITHVLLEFISTKSYSLTCQRDDVNFDDLFIWKITDSFSKFQIFHPDKKVPISSWKLKYLLNKLKVDELELSVKSITAGYKYQRPINIEPNIRKVSLWISEWFDYENFFEKFKFPVISCEVPSFAVMNMILKQWRSSDNDVLEDLRLVMSSIYIPMQRAQVLRGLRSRPSTLK</sequence>
<gene>
    <name evidence="1" type="ORF">CAEBREN_08258</name>
</gene>
<evidence type="ECO:0000313" key="2">
    <source>
        <dbReference type="Proteomes" id="UP000008068"/>
    </source>
</evidence>
<name>G0N4B3_CAEBE</name>
<evidence type="ECO:0008006" key="3">
    <source>
        <dbReference type="Google" id="ProtNLM"/>
    </source>
</evidence>
<dbReference type="Proteomes" id="UP000008068">
    <property type="component" value="Unassembled WGS sequence"/>
</dbReference>
<accession>G0N4B3</accession>
<dbReference type="HOGENOM" id="CLU_937599_0_0_1"/>
<evidence type="ECO:0000313" key="1">
    <source>
        <dbReference type="EMBL" id="EGT52561.1"/>
    </source>
</evidence>
<organism evidence="2">
    <name type="scientific">Caenorhabditis brenneri</name>
    <name type="common">Nematode worm</name>
    <dbReference type="NCBI Taxonomy" id="135651"/>
    <lineage>
        <taxon>Eukaryota</taxon>
        <taxon>Metazoa</taxon>
        <taxon>Ecdysozoa</taxon>
        <taxon>Nematoda</taxon>
        <taxon>Chromadorea</taxon>
        <taxon>Rhabditida</taxon>
        <taxon>Rhabditina</taxon>
        <taxon>Rhabditomorpha</taxon>
        <taxon>Rhabditoidea</taxon>
        <taxon>Rhabditidae</taxon>
        <taxon>Peloderinae</taxon>
        <taxon>Caenorhabditis</taxon>
    </lineage>
</organism>
<dbReference type="AlphaFoldDB" id="G0N4B3"/>
<keyword evidence="2" id="KW-1185">Reference proteome</keyword>